<dbReference type="InterPro" id="IPR012804">
    <property type="entry name" value="Cob_chelat_sub_put"/>
</dbReference>
<dbReference type="PANTHER" id="PTHR35023">
    <property type="entry name" value="CHELATASE-RELATED"/>
    <property type="match status" value="1"/>
</dbReference>
<comment type="caution">
    <text evidence="7">The sequence shown here is derived from an EMBL/GenBank/DDBJ whole genome shotgun (WGS) entry which is preliminary data.</text>
</comment>
<dbReference type="SMART" id="SM00327">
    <property type="entry name" value="VWA"/>
    <property type="match status" value="1"/>
</dbReference>
<feature type="compositionally biased region" description="Acidic residues" evidence="5">
    <location>
        <begin position="338"/>
        <end position="353"/>
    </location>
</feature>
<dbReference type="PROSITE" id="PS50234">
    <property type="entry name" value="VWFA"/>
    <property type="match status" value="1"/>
</dbReference>
<dbReference type="InterPro" id="IPR041702">
    <property type="entry name" value="BchD/ChlD_VWA"/>
</dbReference>
<dbReference type="Gene3D" id="3.40.50.300">
    <property type="entry name" value="P-loop containing nucleotide triphosphate hydrolases"/>
    <property type="match status" value="1"/>
</dbReference>
<evidence type="ECO:0000256" key="5">
    <source>
        <dbReference type="SAM" id="MobiDB-lite"/>
    </source>
</evidence>
<dbReference type="InterPro" id="IPR000523">
    <property type="entry name" value="Mg_chelatse_chII-like_cat_dom"/>
</dbReference>
<dbReference type="InterPro" id="IPR052989">
    <property type="entry name" value="Mg-chelatase_DI-like"/>
</dbReference>
<evidence type="ECO:0000256" key="4">
    <source>
        <dbReference type="ARBA" id="ARBA00030759"/>
    </source>
</evidence>
<accession>A0ABP6P271</accession>
<evidence type="ECO:0000256" key="3">
    <source>
        <dbReference type="ARBA" id="ARBA00022840"/>
    </source>
</evidence>
<keyword evidence="3" id="KW-0067">ATP-binding</keyword>
<evidence type="ECO:0000313" key="7">
    <source>
        <dbReference type="EMBL" id="GAA3164892.1"/>
    </source>
</evidence>
<dbReference type="RefSeq" id="WP_344688298.1">
    <property type="nucleotide sequence ID" value="NZ_BAAAVV010000003.1"/>
</dbReference>
<gene>
    <name evidence="7" type="ORF">GCM10010531_16610</name>
</gene>
<dbReference type="SUPFAM" id="SSF53300">
    <property type="entry name" value="vWA-like"/>
    <property type="match status" value="1"/>
</dbReference>
<dbReference type="Proteomes" id="UP001499924">
    <property type="component" value="Unassembled WGS sequence"/>
</dbReference>
<proteinExistence type="inferred from homology"/>
<dbReference type="InterPro" id="IPR003593">
    <property type="entry name" value="AAA+_ATPase"/>
</dbReference>
<reference evidence="8" key="1">
    <citation type="journal article" date="2019" name="Int. J. Syst. Evol. Microbiol.">
        <title>The Global Catalogue of Microorganisms (GCM) 10K type strain sequencing project: providing services to taxonomists for standard genome sequencing and annotation.</title>
        <authorList>
            <consortium name="The Broad Institute Genomics Platform"/>
            <consortium name="The Broad Institute Genome Sequencing Center for Infectious Disease"/>
            <person name="Wu L."/>
            <person name="Ma J."/>
        </authorList>
    </citation>
    <scope>NUCLEOTIDE SEQUENCE [LARGE SCALE GENOMIC DNA]</scope>
    <source>
        <strain evidence="8">JCM 15614</strain>
    </source>
</reference>
<evidence type="ECO:0000259" key="6">
    <source>
        <dbReference type="PROSITE" id="PS50234"/>
    </source>
</evidence>
<keyword evidence="8" id="KW-1185">Reference proteome</keyword>
<dbReference type="InterPro" id="IPR002035">
    <property type="entry name" value="VWF_A"/>
</dbReference>
<dbReference type="EMBL" id="BAAAVV010000003">
    <property type="protein sequence ID" value="GAA3164892.1"/>
    <property type="molecule type" value="Genomic_DNA"/>
</dbReference>
<dbReference type="Pfam" id="PF17863">
    <property type="entry name" value="AAA_lid_2"/>
    <property type="match status" value="1"/>
</dbReference>
<protein>
    <recommendedName>
        <fullName evidence="4">Mg-protoporphyrin IX chelatase</fullName>
    </recommendedName>
</protein>
<feature type="compositionally biased region" description="Gly residues" evidence="5">
    <location>
        <begin position="383"/>
        <end position="395"/>
    </location>
</feature>
<dbReference type="SUPFAM" id="SSF52540">
    <property type="entry name" value="P-loop containing nucleoside triphosphate hydrolases"/>
    <property type="match status" value="1"/>
</dbReference>
<dbReference type="InterPro" id="IPR027417">
    <property type="entry name" value="P-loop_NTPase"/>
</dbReference>
<dbReference type="Pfam" id="PF13519">
    <property type="entry name" value="VWA_2"/>
    <property type="match status" value="1"/>
</dbReference>
<evidence type="ECO:0000313" key="8">
    <source>
        <dbReference type="Proteomes" id="UP001499924"/>
    </source>
</evidence>
<evidence type="ECO:0000256" key="1">
    <source>
        <dbReference type="ARBA" id="ARBA00005799"/>
    </source>
</evidence>
<feature type="region of interest" description="Disordered" evidence="5">
    <location>
        <begin position="332"/>
        <end position="444"/>
    </location>
</feature>
<dbReference type="Gene3D" id="3.40.50.410">
    <property type="entry name" value="von Willebrand factor, type A domain"/>
    <property type="match status" value="1"/>
</dbReference>
<dbReference type="PANTHER" id="PTHR35023:SF1">
    <property type="entry name" value="MG-PROTOPORPHYRIN IX CHELATASE"/>
    <property type="match status" value="1"/>
</dbReference>
<feature type="domain" description="VWFA" evidence="6">
    <location>
        <begin position="494"/>
        <end position="632"/>
    </location>
</feature>
<name>A0ABP6P271_9ACTN</name>
<keyword evidence="2" id="KW-0547">Nucleotide-binding</keyword>
<dbReference type="NCBIfam" id="TIGR02442">
    <property type="entry name" value="Cob-chelat-sub"/>
    <property type="match status" value="1"/>
</dbReference>
<dbReference type="Pfam" id="PF01078">
    <property type="entry name" value="Mg_chelatase"/>
    <property type="match status" value="1"/>
</dbReference>
<dbReference type="CDD" id="cd01451">
    <property type="entry name" value="vWA_Magnesium_chelatase"/>
    <property type="match status" value="1"/>
</dbReference>
<dbReference type="SMART" id="SM00382">
    <property type="entry name" value="AAA"/>
    <property type="match status" value="1"/>
</dbReference>
<dbReference type="Gene3D" id="1.10.8.80">
    <property type="entry name" value="Magnesium chelatase subunit I, C-Terminal domain"/>
    <property type="match status" value="1"/>
</dbReference>
<organism evidence="7 8">
    <name type="scientific">Blastococcus jejuensis</name>
    <dbReference type="NCBI Taxonomy" id="351224"/>
    <lineage>
        <taxon>Bacteria</taxon>
        <taxon>Bacillati</taxon>
        <taxon>Actinomycetota</taxon>
        <taxon>Actinomycetes</taxon>
        <taxon>Geodermatophilales</taxon>
        <taxon>Geodermatophilaceae</taxon>
        <taxon>Blastococcus</taxon>
    </lineage>
</organism>
<evidence type="ECO:0000256" key="2">
    <source>
        <dbReference type="ARBA" id="ARBA00022741"/>
    </source>
</evidence>
<sequence>MTYPFGAVVGMDDMRLALLLNAVSPAIGGVLVRGEKGTAKSTTVRALAAVLPPVDVVPGCRFACDPAAPDPGCPDGPHDSAVAGQTRPARLVELPVGASEDRVVGALDLERALTEGVKAFEPGLLAAANRGVLYVDEVNLLHDHLVDLLLDAAALGTAYVEREGVSVRHAARFLLVGTMNPEEGELRPQLLDRFGLTVEVAAPRDPAERAEVVRRRFAHDADPAAFAATWATDEAALATRIADARARLARVVLSDGALRQVTAVCAAFDVDGLRADIVTARTAIAHAAWCGRDAVTEDDVRVAARLALPHRRRRNPFNAPGLEEDTLDQALSDARPDEPEDDGPEDDGPEDDGPGGTPPPPPPPGVVDDGGTAGGPSTPDVPGGSGGEGGTGTNSGGPAPERAAATPGDPFRTRRLEVPGIGAGAAGRRSRARSERGRLVGSTRPTGAVNKLHLIDTVLAAAPHQVTRGRRGPGLRIAREDLRQATLEGREGNLVLFVVDASGSMSSRARMGAVKGAVLSLLLDAYQRRDKVGLITFRGSNAEVALPPTWSVEAAAARLTDLPTGGRTPLAAGLLRAHELLRVERVRDPQRRPLLVVVTDGRATGARGGSHLAEAHAAAGLLAAAGTAGVVVDCESGPVRLGLARTLGAHLGAQTLRLEELAADALAATVRQARRTPLRKAA</sequence>
<comment type="similarity">
    <text evidence="1">Belongs to the Mg-chelatase subunits D/I family.</text>
</comment>
<dbReference type="InterPro" id="IPR036465">
    <property type="entry name" value="vWFA_dom_sf"/>
</dbReference>
<dbReference type="InterPro" id="IPR041628">
    <property type="entry name" value="ChlI/MoxR_AAA_lid"/>
</dbReference>
<feature type="compositionally biased region" description="Pro residues" evidence="5">
    <location>
        <begin position="356"/>
        <end position="365"/>
    </location>
</feature>